<dbReference type="Gene3D" id="3.40.50.300">
    <property type="entry name" value="P-loop containing nucleotide triphosphate hydrolases"/>
    <property type="match status" value="1"/>
</dbReference>
<evidence type="ECO:0000313" key="4">
    <source>
        <dbReference type="EMBL" id="TIX48962.1"/>
    </source>
</evidence>
<evidence type="ECO:0000256" key="2">
    <source>
        <dbReference type="ARBA" id="ARBA00022679"/>
    </source>
</evidence>
<dbReference type="Proteomes" id="UP000309389">
    <property type="component" value="Unassembled WGS sequence"/>
</dbReference>
<proteinExistence type="inferred from homology"/>
<dbReference type="GO" id="GO:0008146">
    <property type="term" value="F:sulfotransferase activity"/>
    <property type="evidence" value="ECO:0007669"/>
    <property type="project" value="InterPro"/>
</dbReference>
<keyword evidence="5" id="KW-1185">Reference proteome</keyword>
<dbReference type="InterPro" id="IPR000863">
    <property type="entry name" value="Sulfotransferase_dom"/>
</dbReference>
<evidence type="ECO:0000256" key="1">
    <source>
        <dbReference type="ARBA" id="ARBA00005771"/>
    </source>
</evidence>
<gene>
    <name evidence="4" type="ORF">E5222_14600</name>
</gene>
<protein>
    <submittedName>
        <fullName evidence="4">Sulfotransferase domain-containing protein</fullName>
    </submittedName>
</protein>
<dbReference type="AlphaFoldDB" id="A0A4T3F0T6"/>
<comment type="similarity">
    <text evidence="1">Belongs to the sulfotransferase 1 family.</text>
</comment>
<dbReference type="PANTHER" id="PTHR11783">
    <property type="entry name" value="SULFOTRANSFERASE SULT"/>
    <property type="match status" value="1"/>
</dbReference>
<dbReference type="OrthoDB" id="9804504at2"/>
<feature type="domain" description="Sulfotransferase" evidence="3">
    <location>
        <begin position="35"/>
        <end position="257"/>
    </location>
</feature>
<evidence type="ECO:0000313" key="5">
    <source>
        <dbReference type="Proteomes" id="UP000309389"/>
    </source>
</evidence>
<keyword evidence="2 4" id="KW-0808">Transferase</keyword>
<comment type="caution">
    <text evidence="4">The sequence shown here is derived from an EMBL/GenBank/DDBJ whole genome shotgun (WGS) entry which is preliminary data.</text>
</comment>
<dbReference type="SUPFAM" id="SSF52540">
    <property type="entry name" value="P-loop containing nucleoside triphosphate hydrolases"/>
    <property type="match status" value="1"/>
</dbReference>
<reference evidence="4 5" key="1">
    <citation type="submission" date="2019-04" db="EMBL/GenBank/DDBJ databases">
        <title>Altererythrobacter aquimixticola sp. nov., isolated from sediment of junction between the ocean and a freshwater spring.</title>
        <authorList>
            <person name="Yoon J.-H."/>
        </authorList>
    </citation>
    <scope>NUCLEOTIDE SEQUENCE [LARGE SCALE GENOMIC DNA]</scope>
    <source>
        <strain evidence="4 5">SSKS-13</strain>
    </source>
</reference>
<evidence type="ECO:0000259" key="3">
    <source>
        <dbReference type="Pfam" id="PF00685"/>
    </source>
</evidence>
<dbReference type="InterPro" id="IPR027417">
    <property type="entry name" value="P-loop_NTPase"/>
</dbReference>
<organism evidence="4 5">
    <name type="scientific">Alteraurantiacibacter aquimixticola</name>
    <dbReference type="NCBI Taxonomy" id="2489173"/>
    <lineage>
        <taxon>Bacteria</taxon>
        <taxon>Pseudomonadati</taxon>
        <taxon>Pseudomonadota</taxon>
        <taxon>Alphaproteobacteria</taxon>
        <taxon>Sphingomonadales</taxon>
        <taxon>Erythrobacteraceae</taxon>
        <taxon>Alteraurantiacibacter</taxon>
    </lineage>
</organism>
<name>A0A4T3F0T6_9SPHN</name>
<sequence>MVLGRLGRGWRNVRKVRRDLKHRLLGLPWMQVEPRDRFLFSYPRSGNTWLRHVVHHVTHGGNVDAMDALEDAQPTIDALEFGERLARMGDGPRFFKSHLPAAPYFLEGKVVYIVRDGRDVTLSYYDYFRHIHSYPGSFDEFMKKATTGWMRYGSWRDNVGSWLKYRDHPNMLLIRYEDMRREPVATAASVFAFCELEVSDEDIRAAVDASSVEKVHATLRSWNGAQGTQFSGGASGGGKKGWRSRMTEEQNRIFVDHAGDLLVSLGYPTE</sequence>
<dbReference type="Pfam" id="PF00685">
    <property type="entry name" value="Sulfotransfer_1"/>
    <property type="match status" value="1"/>
</dbReference>
<dbReference type="EMBL" id="SSHH01000004">
    <property type="protein sequence ID" value="TIX48962.1"/>
    <property type="molecule type" value="Genomic_DNA"/>
</dbReference>
<accession>A0A4T3F0T6</accession>